<protein>
    <submittedName>
        <fullName evidence="1">Uncharacterized protein</fullName>
    </submittedName>
</protein>
<evidence type="ECO:0000313" key="2">
    <source>
        <dbReference type="Proteomes" id="UP001064200"/>
    </source>
</evidence>
<keyword evidence="2" id="KW-1185">Reference proteome</keyword>
<sequence>MRTPELPFKPVAMHPTGSAFMCDPPVQNTDEDWLVLSDSPLTIHELEGLMKRDGWTRCVETDAENYAGDVSYGDTWIALRKGHYNIMLTECVGWYMRSCAATMLCKAMNLQMKEHRKHLFRAIRDGAVFDAELVKPLGSRGVRP</sequence>
<accession>A0A976SGZ0</accession>
<reference evidence="1" key="1">
    <citation type="submission" date="2022-06" db="EMBL/GenBank/DDBJ databases">
        <title>Comparative analysis of new lytic phages for the biological control of phytopathogenic Xanthomonas spp.</title>
        <authorList>
            <person name="Domingo-Calap M.L."/>
            <person name="Bernabeu-Gimeno M."/>
            <person name="Aure C.M."/>
            <person name="Marco-Noales E."/>
            <person name="Domingo-Calap P."/>
        </authorList>
    </citation>
    <scope>NUCLEOTIDE SEQUENCE</scope>
</reference>
<dbReference type="Proteomes" id="UP001064200">
    <property type="component" value="Segment"/>
</dbReference>
<evidence type="ECO:0000313" key="1">
    <source>
        <dbReference type="EMBL" id="UVB02997.1"/>
    </source>
</evidence>
<organism evidence="1 2">
    <name type="scientific">Xanthomonas phage vB_Xar_IVIA-DoCa2</name>
    <dbReference type="NCBI Taxonomy" id="2970491"/>
    <lineage>
        <taxon>Viruses</taxon>
        <taxon>Duplodnaviria</taxon>
        <taxon>Heunggongvirae</taxon>
        <taxon>Uroviricota</taxon>
        <taxon>Caudoviricetes</taxon>
        <taxon>Autographivirales</taxon>
        <taxon>Autonotataviridae</taxon>
        <taxon>Gujervirinae</taxon>
        <taxon>Pradovirus</taxon>
        <taxon>Pradovirus IVIADoCa2</taxon>
    </lineage>
</organism>
<name>A0A976SGZ0_9CAUD</name>
<gene>
    <name evidence="1" type="ORF">IVIADoCa2_20</name>
</gene>
<dbReference type="EMBL" id="ON911539">
    <property type="protein sequence ID" value="UVB02997.1"/>
    <property type="molecule type" value="Genomic_DNA"/>
</dbReference>
<proteinExistence type="predicted"/>